<dbReference type="AlphaFoldDB" id="A0AAJ4T7L5"/>
<dbReference type="EMBL" id="CP071520">
    <property type="protein sequence ID" value="QSX98462.1"/>
    <property type="molecule type" value="Genomic_DNA"/>
</dbReference>
<dbReference type="Proteomes" id="UP000662821">
    <property type="component" value="Chromosome"/>
</dbReference>
<organism evidence="1 2">
    <name type="scientific">Janthinobacterium lividum</name>
    <dbReference type="NCBI Taxonomy" id="29581"/>
    <lineage>
        <taxon>Bacteria</taxon>
        <taxon>Pseudomonadati</taxon>
        <taxon>Pseudomonadota</taxon>
        <taxon>Betaproteobacteria</taxon>
        <taxon>Burkholderiales</taxon>
        <taxon>Oxalobacteraceae</taxon>
        <taxon>Janthinobacterium</taxon>
    </lineage>
</organism>
<accession>A0AAJ4T7L5</accession>
<gene>
    <name evidence="1" type="ORF">J3P46_11550</name>
</gene>
<reference evidence="1 2" key="1">
    <citation type="submission" date="2021-03" db="EMBL/GenBank/DDBJ databases">
        <title>Draft genome sequence of Janthinobacterium sp. strain PLB02 isolated from infected primmorphs (Lubomirskia baicalensis).</title>
        <authorList>
            <person name="Chernogor L.I."/>
            <person name="Belikov S.I."/>
            <person name="Petrushin I.S."/>
        </authorList>
    </citation>
    <scope>NUCLEOTIDE SEQUENCE [LARGE SCALE GENOMIC DNA]</scope>
    <source>
        <strain evidence="1 2">PLB02</strain>
    </source>
</reference>
<dbReference type="RefSeq" id="WP_208672472.1">
    <property type="nucleotide sequence ID" value="NZ_CP071520.1"/>
</dbReference>
<protein>
    <submittedName>
        <fullName evidence="1">Uncharacterized protein</fullName>
    </submittedName>
</protein>
<proteinExistence type="predicted"/>
<sequence>MKYDKGCGFEGDKILPLAARRSVLGFFGLLLLTPLMACGQGGKKMQKGIVLNVEMISYVDHVITNIIFNGEDLGVMNKFGATGTIAGVHIPFGIQTLHWELDGPKGTPRIGEVVTLKNQLVILPEQIPAGTRYLGLHLYPDDTAEIIFSESVPDVSARGKKIRAARR</sequence>
<name>A0AAJ4T7L5_9BURK</name>
<evidence type="ECO:0000313" key="2">
    <source>
        <dbReference type="Proteomes" id="UP000662821"/>
    </source>
</evidence>
<evidence type="ECO:0000313" key="1">
    <source>
        <dbReference type="EMBL" id="QSX98462.1"/>
    </source>
</evidence>